<evidence type="ECO:0000256" key="2">
    <source>
        <dbReference type="ARBA" id="ARBA00012417"/>
    </source>
</evidence>
<keyword evidence="3" id="KW-0808">Transferase</keyword>
<dbReference type="InterPro" id="IPR036397">
    <property type="entry name" value="RNaseH_sf"/>
</dbReference>
<keyword evidence="7" id="KW-0238">DNA-binding</keyword>
<dbReference type="OrthoDB" id="5871067at2759"/>
<evidence type="ECO:0000259" key="9">
    <source>
        <dbReference type="Pfam" id="PF03175"/>
    </source>
</evidence>
<sequence length="223" mass="25426">MKLLLVITSIWPFSEEKTHVYYNVTFKCARDFCVEGWLVEEDCMKHLQHAAGSVCEHCSRNGHCKVINCVSGKTNVADEGTEWIFSKEHRGFFGIAHNASGYDGQFILKSFISRNKARPAVIMAGTKVISLKYKGVKLIDSLKYLTMSLAAVGKAFRIPTENGDFPVKFIKREKFDYVGDIPEDKFYNLEHKSITVRQKLTDCLKEERATRTFSSWQVLSSHL</sequence>
<evidence type="ECO:0000256" key="5">
    <source>
        <dbReference type="ARBA" id="ARBA00022705"/>
    </source>
</evidence>
<keyword evidence="6" id="KW-0239">DNA-directed DNA polymerase</keyword>
<dbReference type="Pfam" id="PF03175">
    <property type="entry name" value="DNA_pol_B_2"/>
    <property type="match status" value="1"/>
</dbReference>
<dbReference type="GO" id="GO:0006260">
    <property type="term" value="P:DNA replication"/>
    <property type="evidence" value="ECO:0007669"/>
    <property type="project" value="UniProtKB-KW"/>
</dbReference>
<evidence type="ECO:0000256" key="4">
    <source>
        <dbReference type="ARBA" id="ARBA00022695"/>
    </source>
</evidence>
<dbReference type="GO" id="GO:0000166">
    <property type="term" value="F:nucleotide binding"/>
    <property type="evidence" value="ECO:0007669"/>
    <property type="project" value="InterPro"/>
</dbReference>
<evidence type="ECO:0000313" key="10">
    <source>
        <dbReference type="EMBL" id="EFP13206.1"/>
    </source>
</evidence>
<comment type="similarity">
    <text evidence="1">Belongs to the DNA polymerase type-B family.</text>
</comment>
<evidence type="ECO:0000256" key="3">
    <source>
        <dbReference type="ARBA" id="ARBA00022679"/>
    </source>
</evidence>
<dbReference type="GO" id="GO:0003677">
    <property type="term" value="F:DNA binding"/>
    <property type="evidence" value="ECO:0007669"/>
    <property type="project" value="UniProtKB-KW"/>
</dbReference>
<dbReference type="Gene3D" id="3.30.420.10">
    <property type="entry name" value="Ribonuclease H-like superfamily/Ribonuclease H"/>
    <property type="match status" value="1"/>
</dbReference>
<dbReference type="HOGENOM" id="CLU_1241146_0_0_1"/>
<evidence type="ECO:0000256" key="8">
    <source>
        <dbReference type="ARBA" id="ARBA00049244"/>
    </source>
</evidence>
<protein>
    <recommendedName>
        <fullName evidence="2">DNA-directed DNA polymerase</fullName>
        <ecNumber evidence="2">2.7.7.7</ecNumber>
    </recommendedName>
</protein>
<keyword evidence="5" id="KW-0235">DNA replication</keyword>
<dbReference type="SUPFAM" id="SSF53098">
    <property type="entry name" value="Ribonuclease H-like"/>
    <property type="match status" value="1"/>
</dbReference>
<dbReference type="InParanoid" id="E3N036"/>
<accession>E3N036</accession>
<dbReference type="GO" id="GO:0003887">
    <property type="term" value="F:DNA-directed DNA polymerase activity"/>
    <property type="evidence" value="ECO:0007669"/>
    <property type="project" value="UniProtKB-KW"/>
</dbReference>
<evidence type="ECO:0000256" key="6">
    <source>
        <dbReference type="ARBA" id="ARBA00022932"/>
    </source>
</evidence>
<dbReference type="InterPro" id="IPR012337">
    <property type="entry name" value="RNaseH-like_sf"/>
</dbReference>
<dbReference type="Proteomes" id="UP000008281">
    <property type="component" value="Unassembled WGS sequence"/>
</dbReference>
<gene>
    <name evidence="10" type="ORF">CRE_08476</name>
</gene>
<keyword evidence="4" id="KW-0548">Nucleotidyltransferase</keyword>
<evidence type="ECO:0000256" key="7">
    <source>
        <dbReference type="ARBA" id="ARBA00023125"/>
    </source>
</evidence>
<evidence type="ECO:0000313" key="11">
    <source>
        <dbReference type="Proteomes" id="UP000008281"/>
    </source>
</evidence>
<organism evidence="11">
    <name type="scientific">Caenorhabditis remanei</name>
    <name type="common">Caenorhabditis vulgaris</name>
    <dbReference type="NCBI Taxonomy" id="31234"/>
    <lineage>
        <taxon>Eukaryota</taxon>
        <taxon>Metazoa</taxon>
        <taxon>Ecdysozoa</taxon>
        <taxon>Nematoda</taxon>
        <taxon>Chromadorea</taxon>
        <taxon>Rhabditida</taxon>
        <taxon>Rhabditina</taxon>
        <taxon>Rhabditomorpha</taxon>
        <taxon>Rhabditoidea</taxon>
        <taxon>Rhabditidae</taxon>
        <taxon>Peloderinae</taxon>
        <taxon>Caenorhabditis</taxon>
    </lineage>
</organism>
<dbReference type="InterPro" id="IPR004868">
    <property type="entry name" value="DNA-dir_DNA_pol_B_mt/vir"/>
</dbReference>
<feature type="domain" description="DNA-directed DNA polymerase family B mitochondria/virus" evidence="9">
    <location>
        <begin position="95"/>
        <end position="193"/>
    </location>
</feature>
<name>E3N036_CAERE</name>
<keyword evidence="11" id="KW-1185">Reference proteome</keyword>
<dbReference type="EC" id="2.7.7.7" evidence="2"/>
<dbReference type="AlphaFoldDB" id="E3N036"/>
<evidence type="ECO:0000256" key="1">
    <source>
        <dbReference type="ARBA" id="ARBA00005755"/>
    </source>
</evidence>
<comment type="catalytic activity">
    <reaction evidence="8">
        <text>DNA(n) + a 2'-deoxyribonucleoside 5'-triphosphate = DNA(n+1) + diphosphate</text>
        <dbReference type="Rhea" id="RHEA:22508"/>
        <dbReference type="Rhea" id="RHEA-COMP:17339"/>
        <dbReference type="Rhea" id="RHEA-COMP:17340"/>
        <dbReference type="ChEBI" id="CHEBI:33019"/>
        <dbReference type="ChEBI" id="CHEBI:61560"/>
        <dbReference type="ChEBI" id="CHEBI:173112"/>
        <dbReference type="EC" id="2.7.7.7"/>
    </reaction>
</comment>
<dbReference type="EMBL" id="DS268503">
    <property type="protein sequence ID" value="EFP13206.1"/>
    <property type="molecule type" value="Genomic_DNA"/>
</dbReference>
<reference evidence="10" key="1">
    <citation type="submission" date="2007-07" db="EMBL/GenBank/DDBJ databases">
        <title>PCAP assembly of the Caenorhabditis remanei genome.</title>
        <authorList>
            <consortium name="The Caenorhabditis remanei Sequencing Consortium"/>
            <person name="Wilson R.K."/>
        </authorList>
    </citation>
    <scope>NUCLEOTIDE SEQUENCE [LARGE SCALE GENOMIC DNA]</scope>
    <source>
        <strain evidence="10">PB4641</strain>
    </source>
</reference>
<proteinExistence type="inferred from homology"/>